<evidence type="ECO:0000313" key="13">
    <source>
        <dbReference type="Proteomes" id="UP000636709"/>
    </source>
</evidence>
<dbReference type="GO" id="GO:0003677">
    <property type="term" value="F:DNA binding"/>
    <property type="evidence" value="ECO:0007669"/>
    <property type="project" value="UniProtKB-KW"/>
</dbReference>
<dbReference type="Gene3D" id="3.30.40.100">
    <property type="match status" value="1"/>
</dbReference>
<keyword evidence="13" id="KW-1185">Reference proteome</keyword>
<evidence type="ECO:0000256" key="7">
    <source>
        <dbReference type="ARBA" id="ARBA00023163"/>
    </source>
</evidence>
<accession>A0A835A391</accession>
<keyword evidence="6" id="KW-0238">DNA-binding</keyword>
<feature type="compositionally biased region" description="Acidic residues" evidence="9">
    <location>
        <begin position="236"/>
        <end position="265"/>
    </location>
</feature>
<dbReference type="GO" id="GO:0005634">
    <property type="term" value="C:nucleus"/>
    <property type="evidence" value="ECO:0007669"/>
    <property type="project" value="UniProtKB-SubCell"/>
</dbReference>
<dbReference type="SMART" id="SM00391">
    <property type="entry name" value="MBD"/>
    <property type="match status" value="1"/>
</dbReference>
<evidence type="ECO:0000256" key="4">
    <source>
        <dbReference type="ARBA" id="ARBA00022833"/>
    </source>
</evidence>
<feature type="domain" description="MBD" evidence="10">
    <location>
        <begin position="117"/>
        <end position="190"/>
    </location>
</feature>
<evidence type="ECO:0000256" key="3">
    <source>
        <dbReference type="ARBA" id="ARBA00022771"/>
    </source>
</evidence>
<comment type="caution">
    <text evidence="12">The sequence shown here is derived from an EMBL/GenBank/DDBJ whole genome shotgun (WGS) entry which is preliminary data.</text>
</comment>
<dbReference type="CDD" id="cd01396">
    <property type="entry name" value="MeCP2_MBD"/>
    <property type="match status" value="1"/>
</dbReference>
<dbReference type="Proteomes" id="UP000636709">
    <property type="component" value="Unassembled WGS sequence"/>
</dbReference>
<dbReference type="PANTHER" id="PTHR12396:SF30">
    <property type="entry name" value="MBD DOMAIN-CONTAINING PROTEIN"/>
    <property type="match status" value="1"/>
</dbReference>
<dbReference type="PROSITE" id="PS51050">
    <property type="entry name" value="ZF_CW"/>
    <property type="match status" value="1"/>
</dbReference>
<dbReference type="Pfam" id="PF07496">
    <property type="entry name" value="zf-CW"/>
    <property type="match status" value="1"/>
</dbReference>
<evidence type="ECO:0000256" key="2">
    <source>
        <dbReference type="ARBA" id="ARBA00022723"/>
    </source>
</evidence>
<dbReference type="InterPro" id="IPR011124">
    <property type="entry name" value="Znf_CW"/>
</dbReference>
<reference evidence="12" key="1">
    <citation type="submission" date="2020-07" db="EMBL/GenBank/DDBJ databases">
        <title>Genome sequence and genetic diversity analysis of an under-domesticated orphan crop, white fonio (Digitaria exilis).</title>
        <authorList>
            <person name="Bennetzen J.L."/>
            <person name="Chen S."/>
            <person name="Ma X."/>
            <person name="Wang X."/>
            <person name="Yssel A.E.J."/>
            <person name="Chaluvadi S.R."/>
            <person name="Johnson M."/>
            <person name="Gangashetty P."/>
            <person name="Hamidou F."/>
            <person name="Sanogo M.D."/>
            <person name="Zwaenepoel A."/>
            <person name="Wallace J."/>
            <person name="Van De Peer Y."/>
            <person name="Van Deynze A."/>
        </authorList>
    </citation>
    <scope>NUCLEOTIDE SEQUENCE</scope>
    <source>
        <tissue evidence="12">Leaves</tissue>
    </source>
</reference>
<dbReference type="Gene3D" id="3.30.890.10">
    <property type="entry name" value="Methyl-cpg-binding Protein 2, Chain A"/>
    <property type="match status" value="1"/>
</dbReference>
<keyword evidence="8" id="KW-0539">Nucleus</keyword>
<dbReference type="InterPro" id="IPR016177">
    <property type="entry name" value="DNA-bd_dom_sf"/>
</dbReference>
<feature type="domain" description="CW-type" evidence="11">
    <location>
        <begin position="51"/>
        <end position="110"/>
    </location>
</feature>
<keyword evidence="2" id="KW-0479">Metal-binding</keyword>
<keyword evidence="5" id="KW-0805">Transcription regulation</keyword>
<dbReference type="EMBL" id="JACEFO010002892">
    <property type="protein sequence ID" value="KAF8646514.1"/>
    <property type="molecule type" value="Genomic_DNA"/>
</dbReference>
<evidence type="ECO:0000256" key="9">
    <source>
        <dbReference type="SAM" id="MobiDB-lite"/>
    </source>
</evidence>
<dbReference type="PANTHER" id="PTHR12396">
    <property type="entry name" value="METHYL-CPG BINDING PROTEIN, MBD"/>
    <property type="match status" value="1"/>
</dbReference>
<evidence type="ECO:0000259" key="10">
    <source>
        <dbReference type="PROSITE" id="PS50982"/>
    </source>
</evidence>
<keyword evidence="3" id="KW-0863">Zinc-finger</keyword>
<keyword evidence="7" id="KW-0804">Transcription</keyword>
<gene>
    <name evidence="12" type="ORF">HU200_065733</name>
</gene>
<protein>
    <submittedName>
        <fullName evidence="12">Uncharacterized protein</fullName>
    </submittedName>
</protein>
<evidence type="ECO:0000259" key="11">
    <source>
        <dbReference type="PROSITE" id="PS51050"/>
    </source>
</evidence>
<dbReference type="SUPFAM" id="SSF54171">
    <property type="entry name" value="DNA-binding domain"/>
    <property type="match status" value="1"/>
</dbReference>
<evidence type="ECO:0000313" key="12">
    <source>
        <dbReference type="EMBL" id="KAF8646514.1"/>
    </source>
</evidence>
<evidence type="ECO:0000256" key="6">
    <source>
        <dbReference type="ARBA" id="ARBA00023125"/>
    </source>
</evidence>
<dbReference type="Pfam" id="PF01429">
    <property type="entry name" value="MBD"/>
    <property type="match status" value="1"/>
</dbReference>
<dbReference type="AlphaFoldDB" id="A0A835A391"/>
<feature type="region of interest" description="Disordered" evidence="9">
    <location>
        <begin position="215"/>
        <end position="265"/>
    </location>
</feature>
<organism evidence="12 13">
    <name type="scientific">Digitaria exilis</name>
    <dbReference type="NCBI Taxonomy" id="1010633"/>
    <lineage>
        <taxon>Eukaryota</taxon>
        <taxon>Viridiplantae</taxon>
        <taxon>Streptophyta</taxon>
        <taxon>Embryophyta</taxon>
        <taxon>Tracheophyta</taxon>
        <taxon>Spermatophyta</taxon>
        <taxon>Magnoliopsida</taxon>
        <taxon>Liliopsida</taxon>
        <taxon>Poales</taxon>
        <taxon>Poaceae</taxon>
        <taxon>PACMAD clade</taxon>
        <taxon>Panicoideae</taxon>
        <taxon>Panicodae</taxon>
        <taxon>Paniceae</taxon>
        <taxon>Anthephorinae</taxon>
        <taxon>Digitaria</taxon>
    </lineage>
</organism>
<feature type="region of interest" description="Disordered" evidence="9">
    <location>
        <begin position="1"/>
        <end position="50"/>
    </location>
</feature>
<dbReference type="InterPro" id="IPR001739">
    <property type="entry name" value="Methyl_CpG_DNA-bd"/>
</dbReference>
<feature type="compositionally biased region" description="Polar residues" evidence="9">
    <location>
        <begin position="1"/>
        <end position="10"/>
    </location>
</feature>
<comment type="subcellular location">
    <subcellularLocation>
        <location evidence="1">Nucleus</location>
    </subcellularLocation>
</comment>
<evidence type="ECO:0000256" key="1">
    <source>
        <dbReference type="ARBA" id="ARBA00004123"/>
    </source>
</evidence>
<evidence type="ECO:0000256" key="8">
    <source>
        <dbReference type="ARBA" id="ARBA00023242"/>
    </source>
</evidence>
<name>A0A835A391_9POAL</name>
<dbReference type="OrthoDB" id="615025at2759"/>
<proteinExistence type="predicted"/>
<evidence type="ECO:0000256" key="5">
    <source>
        <dbReference type="ARBA" id="ARBA00023015"/>
    </source>
</evidence>
<dbReference type="PROSITE" id="PS50982">
    <property type="entry name" value="MBD"/>
    <property type="match status" value="1"/>
</dbReference>
<dbReference type="GO" id="GO:0008270">
    <property type="term" value="F:zinc ion binding"/>
    <property type="evidence" value="ECO:0007669"/>
    <property type="project" value="UniProtKB-KW"/>
</dbReference>
<keyword evidence="4" id="KW-0862">Zinc</keyword>
<sequence length="265" mass="30074">MESNSESSKTIPPPPSMKRQKTLSYKDGQGEGSSRHFSPESSSKASTEAPAKNIKTFVVQCSKCEKWRLISTKSNYEEIREKILDDPFSCEKAREWKPDVACDDPSDFSQEDKTKLWAIDKPNIPQSPSGWERFIKIRSKGCTQFADVLYKPPTGKMLRSLKEIETYLEKNPDINQGVKISQFSFEIPAPLNKDYVIRRSKKSLSDRGSTMLLQLEGGNCNPSTWCQAPGMRGNQEDDNEDHPEVEQYEELQESDDEEPDSPPPV</sequence>